<evidence type="ECO:0000313" key="18">
    <source>
        <dbReference type="EMBL" id="WIW71823.1"/>
    </source>
</evidence>
<keyword evidence="10 14" id="KW-0479">Metal-binding</keyword>
<evidence type="ECO:0000256" key="14">
    <source>
        <dbReference type="HAMAP-Rule" id="MF_00052"/>
    </source>
</evidence>
<comment type="cofactor">
    <cofactor evidence="2">
        <name>Mg(2+)</name>
        <dbReference type="ChEBI" id="CHEBI:18420"/>
    </cofactor>
</comment>
<evidence type="ECO:0000259" key="17">
    <source>
        <dbReference type="PROSITE" id="PS51975"/>
    </source>
</evidence>
<comment type="subcellular location">
    <subcellularLocation>
        <location evidence="4 14">Cytoplasm</location>
    </subcellularLocation>
</comment>
<evidence type="ECO:0000256" key="8">
    <source>
        <dbReference type="ARBA" id="ARBA00022490"/>
    </source>
</evidence>
<protein>
    <recommendedName>
        <fullName evidence="7 14">Ribonuclease HII</fullName>
        <shortName evidence="14">RNase HII</shortName>
        <ecNumber evidence="6 14">3.1.26.4</ecNumber>
    </recommendedName>
</protein>
<dbReference type="Gene3D" id="3.30.420.10">
    <property type="entry name" value="Ribonuclease H-like superfamily/Ribonuclease H"/>
    <property type="match status" value="1"/>
</dbReference>
<dbReference type="PROSITE" id="PS51975">
    <property type="entry name" value="RNASE_H_2"/>
    <property type="match status" value="1"/>
</dbReference>
<dbReference type="EC" id="3.1.26.4" evidence="6 14"/>
<dbReference type="PANTHER" id="PTHR10954:SF18">
    <property type="entry name" value="RIBONUCLEASE HII"/>
    <property type="match status" value="1"/>
</dbReference>
<keyword evidence="19" id="KW-1185">Reference proteome</keyword>
<dbReference type="FunFam" id="3.30.420.10:FF:000006">
    <property type="entry name" value="Ribonuclease HII"/>
    <property type="match status" value="1"/>
</dbReference>
<keyword evidence="8 14" id="KW-0963">Cytoplasm</keyword>
<comment type="function">
    <text evidence="3 14 16">Endonuclease that specifically degrades the RNA of RNA-DNA hybrids.</text>
</comment>
<evidence type="ECO:0000313" key="19">
    <source>
        <dbReference type="Proteomes" id="UP001243623"/>
    </source>
</evidence>
<reference evidence="18" key="1">
    <citation type="submission" date="2023-03" db="EMBL/GenBank/DDBJ databases">
        <title>Selenobaculum gbiensis gen. nov. sp. nov., a new bacterium isolated from the gut microbiota of IBD patient.</title>
        <authorList>
            <person name="Yeo S."/>
            <person name="Park H."/>
            <person name="Huh C.S."/>
        </authorList>
    </citation>
    <scope>NUCLEOTIDE SEQUENCE</scope>
    <source>
        <strain evidence="18">ICN-92133</strain>
    </source>
</reference>
<evidence type="ECO:0000256" key="9">
    <source>
        <dbReference type="ARBA" id="ARBA00022722"/>
    </source>
</evidence>
<keyword evidence="9 14" id="KW-0540">Nuclease</keyword>
<dbReference type="SUPFAM" id="SSF53098">
    <property type="entry name" value="Ribonuclease H-like"/>
    <property type="match status" value="1"/>
</dbReference>
<dbReference type="GO" id="GO:0004523">
    <property type="term" value="F:RNA-DNA hybrid ribonuclease activity"/>
    <property type="evidence" value="ECO:0007669"/>
    <property type="project" value="UniProtKB-UniRule"/>
</dbReference>
<dbReference type="PANTHER" id="PTHR10954">
    <property type="entry name" value="RIBONUCLEASE H2 SUBUNIT A"/>
    <property type="match status" value="1"/>
</dbReference>
<accession>A0A9Y2ET88</accession>
<evidence type="ECO:0000256" key="6">
    <source>
        <dbReference type="ARBA" id="ARBA00012180"/>
    </source>
</evidence>
<evidence type="ECO:0000256" key="13">
    <source>
        <dbReference type="ARBA" id="ARBA00023211"/>
    </source>
</evidence>
<dbReference type="InterPro" id="IPR022898">
    <property type="entry name" value="RNase_HII"/>
</dbReference>
<evidence type="ECO:0000256" key="5">
    <source>
        <dbReference type="ARBA" id="ARBA00007383"/>
    </source>
</evidence>
<dbReference type="GO" id="GO:0006298">
    <property type="term" value="P:mismatch repair"/>
    <property type="evidence" value="ECO:0007669"/>
    <property type="project" value="TreeGrafter"/>
</dbReference>
<dbReference type="GO" id="GO:0005737">
    <property type="term" value="C:cytoplasm"/>
    <property type="evidence" value="ECO:0007669"/>
    <property type="project" value="UniProtKB-SubCell"/>
</dbReference>
<evidence type="ECO:0000256" key="1">
    <source>
        <dbReference type="ARBA" id="ARBA00000077"/>
    </source>
</evidence>
<dbReference type="GO" id="GO:0003723">
    <property type="term" value="F:RNA binding"/>
    <property type="evidence" value="ECO:0007669"/>
    <property type="project" value="UniProtKB-UniRule"/>
</dbReference>
<dbReference type="Proteomes" id="UP001243623">
    <property type="component" value="Chromosome"/>
</dbReference>
<evidence type="ECO:0000256" key="11">
    <source>
        <dbReference type="ARBA" id="ARBA00022759"/>
    </source>
</evidence>
<evidence type="ECO:0000256" key="4">
    <source>
        <dbReference type="ARBA" id="ARBA00004496"/>
    </source>
</evidence>
<feature type="binding site" evidence="14 15">
    <location>
        <position position="73"/>
    </location>
    <ligand>
        <name>a divalent metal cation</name>
        <dbReference type="ChEBI" id="CHEBI:60240"/>
    </ligand>
</feature>
<feature type="domain" description="RNase H type-2" evidence="17">
    <location>
        <begin position="67"/>
        <end position="256"/>
    </location>
</feature>
<organism evidence="18 19">
    <name type="scientific">Selenobaculum gibii</name>
    <dbReference type="NCBI Taxonomy" id="3054208"/>
    <lineage>
        <taxon>Bacteria</taxon>
        <taxon>Bacillati</taxon>
        <taxon>Bacillota</taxon>
        <taxon>Negativicutes</taxon>
        <taxon>Selenomonadales</taxon>
        <taxon>Selenomonadaceae</taxon>
        <taxon>Selenobaculum</taxon>
    </lineage>
</organism>
<dbReference type="InterPro" id="IPR036397">
    <property type="entry name" value="RNaseH_sf"/>
</dbReference>
<evidence type="ECO:0000256" key="12">
    <source>
        <dbReference type="ARBA" id="ARBA00022801"/>
    </source>
</evidence>
<keyword evidence="11 14" id="KW-0255">Endonuclease</keyword>
<dbReference type="InterPro" id="IPR001352">
    <property type="entry name" value="RNase_HII/HIII"/>
</dbReference>
<dbReference type="GO" id="GO:0030145">
    <property type="term" value="F:manganese ion binding"/>
    <property type="evidence" value="ECO:0007669"/>
    <property type="project" value="UniProtKB-UniRule"/>
</dbReference>
<dbReference type="NCBIfam" id="NF000594">
    <property type="entry name" value="PRK00015.1-1"/>
    <property type="match status" value="1"/>
</dbReference>
<feature type="binding site" evidence="14 15">
    <location>
        <position position="165"/>
    </location>
    <ligand>
        <name>a divalent metal cation</name>
        <dbReference type="ChEBI" id="CHEBI:60240"/>
    </ligand>
</feature>
<dbReference type="AlphaFoldDB" id="A0A9Y2ET88"/>
<dbReference type="GO" id="GO:0032299">
    <property type="term" value="C:ribonuclease H2 complex"/>
    <property type="evidence" value="ECO:0007669"/>
    <property type="project" value="TreeGrafter"/>
</dbReference>
<evidence type="ECO:0000256" key="16">
    <source>
        <dbReference type="RuleBase" id="RU003515"/>
    </source>
</evidence>
<dbReference type="RefSeq" id="WP_147668375.1">
    <property type="nucleotide sequence ID" value="NZ_CP120678.1"/>
</dbReference>
<proteinExistence type="inferred from homology"/>
<evidence type="ECO:0000256" key="15">
    <source>
        <dbReference type="PROSITE-ProRule" id="PRU01319"/>
    </source>
</evidence>
<dbReference type="HAMAP" id="MF_00052_B">
    <property type="entry name" value="RNase_HII_B"/>
    <property type="match status" value="1"/>
</dbReference>
<keyword evidence="12 14" id="KW-0378">Hydrolase</keyword>
<dbReference type="CDD" id="cd07182">
    <property type="entry name" value="RNase_HII_bacteria_HII_like"/>
    <property type="match status" value="1"/>
</dbReference>
<comment type="cofactor">
    <cofactor evidence="14 15">
        <name>Mn(2+)</name>
        <dbReference type="ChEBI" id="CHEBI:29035"/>
    </cofactor>
    <cofactor evidence="14 15">
        <name>Mg(2+)</name>
        <dbReference type="ChEBI" id="CHEBI:18420"/>
    </cofactor>
    <text evidence="14 15">Manganese or magnesium. Binds 1 divalent metal ion per monomer in the absence of substrate. May bind a second metal ion after substrate binding.</text>
</comment>
<name>A0A9Y2ET88_9FIRM</name>
<evidence type="ECO:0000256" key="3">
    <source>
        <dbReference type="ARBA" id="ARBA00004065"/>
    </source>
</evidence>
<dbReference type="Pfam" id="PF01351">
    <property type="entry name" value="RNase_HII"/>
    <property type="match status" value="1"/>
</dbReference>
<evidence type="ECO:0000256" key="2">
    <source>
        <dbReference type="ARBA" id="ARBA00001946"/>
    </source>
</evidence>
<evidence type="ECO:0000256" key="7">
    <source>
        <dbReference type="ARBA" id="ARBA00019179"/>
    </source>
</evidence>
<comment type="catalytic activity">
    <reaction evidence="1 14 15 16">
        <text>Endonucleolytic cleavage to 5'-phosphomonoester.</text>
        <dbReference type="EC" id="3.1.26.4"/>
    </reaction>
</comment>
<sequence>MEKITSAQLAELINLDKLTSDQIDELRNDPRSTISKLIKKWDKLQLEKARVQTLYHYEFQLKKKGINFIAGVDEAGRGPLAGPVVVASVILPLGIHIPYINDSKKLSQNRRETIYQFILDHAIKIKRAVISEKVIDEINIYQATIQGMYQVIDELQPQVEAVLIDAVKLDKLAVPSISIIKGDALSASIAAASIVAKVERDRLMDEIDKKYPMYGFAKNKGYGTAEHIQAIQTYGACEFHRRTFEPIKSLEVSNQCR</sequence>
<evidence type="ECO:0000256" key="10">
    <source>
        <dbReference type="ARBA" id="ARBA00022723"/>
    </source>
</evidence>
<dbReference type="InterPro" id="IPR012337">
    <property type="entry name" value="RNaseH-like_sf"/>
</dbReference>
<dbReference type="GO" id="GO:0043137">
    <property type="term" value="P:DNA replication, removal of RNA primer"/>
    <property type="evidence" value="ECO:0007669"/>
    <property type="project" value="TreeGrafter"/>
</dbReference>
<feature type="binding site" evidence="14 15">
    <location>
        <position position="74"/>
    </location>
    <ligand>
        <name>a divalent metal cation</name>
        <dbReference type="ChEBI" id="CHEBI:60240"/>
    </ligand>
</feature>
<dbReference type="EMBL" id="CP120678">
    <property type="protein sequence ID" value="WIW71823.1"/>
    <property type="molecule type" value="Genomic_DNA"/>
</dbReference>
<keyword evidence="13 14" id="KW-0464">Manganese</keyword>
<comment type="similarity">
    <text evidence="5 14 16">Belongs to the RNase HII family.</text>
</comment>
<gene>
    <name evidence="14" type="primary">rnhB</name>
    <name evidence="18" type="ORF">P3F81_05895</name>
</gene>
<dbReference type="NCBIfam" id="NF000595">
    <property type="entry name" value="PRK00015.1-3"/>
    <property type="match status" value="1"/>
</dbReference>
<dbReference type="KEGG" id="sgbi:P3F81_05895"/>
<dbReference type="InterPro" id="IPR024567">
    <property type="entry name" value="RNase_HII/HIII_dom"/>
</dbReference>